<keyword evidence="4" id="KW-0804">Transcription</keyword>
<keyword evidence="2" id="KW-0238">DNA-binding</keyword>
<dbReference type="InterPro" id="IPR003313">
    <property type="entry name" value="AraC-bd"/>
</dbReference>
<dbReference type="InterPro" id="IPR018060">
    <property type="entry name" value="HTH_AraC"/>
</dbReference>
<comment type="caution">
    <text evidence="6">The sequence shown here is derived from an EMBL/GenBank/DDBJ whole genome shotgun (WGS) entry which is preliminary data.</text>
</comment>
<dbReference type="InterPro" id="IPR050204">
    <property type="entry name" value="AraC_XylS_family_regulators"/>
</dbReference>
<dbReference type="PROSITE" id="PS01124">
    <property type="entry name" value="HTH_ARAC_FAMILY_2"/>
    <property type="match status" value="1"/>
</dbReference>
<name>A0A4U0FHI8_9BACL</name>
<dbReference type="InterPro" id="IPR009057">
    <property type="entry name" value="Homeodomain-like_sf"/>
</dbReference>
<dbReference type="RefSeq" id="WP_136776292.1">
    <property type="nucleotide sequence ID" value="NZ_SUPK01000001.1"/>
</dbReference>
<dbReference type="PRINTS" id="PR00032">
    <property type="entry name" value="HTHARAC"/>
</dbReference>
<keyword evidence="1" id="KW-0805">Transcription regulation</keyword>
<dbReference type="Pfam" id="PF02311">
    <property type="entry name" value="AraC_binding"/>
    <property type="match status" value="1"/>
</dbReference>
<dbReference type="SUPFAM" id="SSF46689">
    <property type="entry name" value="Homeodomain-like"/>
    <property type="match status" value="2"/>
</dbReference>
<reference evidence="6 7" key="1">
    <citation type="submission" date="2019-04" db="EMBL/GenBank/DDBJ databases">
        <title>Cohnella sp. nov., isolated from soil.</title>
        <authorList>
            <person name="Kim W."/>
        </authorList>
    </citation>
    <scope>NUCLEOTIDE SEQUENCE [LARGE SCALE GENOMIC DNA]</scope>
    <source>
        <strain evidence="6 7">CAU 1483</strain>
    </source>
</reference>
<evidence type="ECO:0000313" key="7">
    <source>
        <dbReference type="Proteomes" id="UP000309673"/>
    </source>
</evidence>
<dbReference type="SMART" id="SM00342">
    <property type="entry name" value="HTH_ARAC"/>
    <property type="match status" value="1"/>
</dbReference>
<dbReference type="Gene3D" id="1.10.10.60">
    <property type="entry name" value="Homeodomain-like"/>
    <property type="match status" value="2"/>
</dbReference>
<feature type="domain" description="HTH araC/xylS-type" evidence="5">
    <location>
        <begin position="180"/>
        <end position="277"/>
    </location>
</feature>
<accession>A0A4U0FHI8</accession>
<dbReference type="GO" id="GO:0003700">
    <property type="term" value="F:DNA-binding transcription factor activity"/>
    <property type="evidence" value="ECO:0007669"/>
    <property type="project" value="InterPro"/>
</dbReference>
<dbReference type="AlphaFoldDB" id="A0A4U0FHI8"/>
<dbReference type="InterPro" id="IPR037923">
    <property type="entry name" value="HTH-like"/>
</dbReference>
<dbReference type="PROSITE" id="PS00041">
    <property type="entry name" value="HTH_ARAC_FAMILY_1"/>
    <property type="match status" value="1"/>
</dbReference>
<organism evidence="6 7">
    <name type="scientific">Cohnella pontilimi</name>
    <dbReference type="NCBI Taxonomy" id="2564100"/>
    <lineage>
        <taxon>Bacteria</taxon>
        <taxon>Bacillati</taxon>
        <taxon>Bacillota</taxon>
        <taxon>Bacilli</taxon>
        <taxon>Bacillales</taxon>
        <taxon>Paenibacillaceae</taxon>
        <taxon>Cohnella</taxon>
    </lineage>
</organism>
<dbReference type="InterPro" id="IPR018062">
    <property type="entry name" value="HTH_AraC-typ_CS"/>
</dbReference>
<dbReference type="PANTHER" id="PTHR46796">
    <property type="entry name" value="HTH-TYPE TRANSCRIPTIONAL ACTIVATOR RHAS-RELATED"/>
    <property type="match status" value="1"/>
</dbReference>
<dbReference type="CDD" id="cd06986">
    <property type="entry name" value="cupin_MmsR-like_N"/>
    <property type="match status" value="1"/>
</dbReference>
<evidence type="ECO:0000259" key="5">
    <source>
        <dbReference type="PROSITE" id="PS01124"/>
    </source>
</evidence>
<dbReference type="GO" id="GO:0043565">
    <property type="term" value="F:sequence-specific DNA binding"/>
    <property type="evidence" value="ECO:0007669"/>
    <property type="project" value="InterPro"/>
</dbReference>
<keyword evidence="7" id="KW-1185">Reference proteome</keyword>
<gene>
    <name evidence="6" type="ORF">E5161_03640</name>
</gene>
<proteinExistence type="predicted"/>
<dbReference type="InterPro" id="IPR020449">
    <property type="entry name" value="Tscrpt_reg_AraC-type_HTH"/>
</dbReference>
<evidence type="ECO:0000256" key="1">
    <source>
        <dbReference type="ARBA" id="ARBA00023015"/>
    </source>
</evidence>
<dbReference type="OrthoDB" id="9813413at2"/>
<evidence type="ECO:0000256" key="4">
    <source>
        <dbReference type="ARBA" id="ARBA00023163"/>
    </source>
</evidence>
<protein>
    <submittedName>
        <fullName evidence="6">AraC family transcriptional regulator</fullName>
    </submittedName>
</protein>
<dbReference type="EMBL" id="SUPK01000001">
    <property type="protein sequence ID" value="TJY44483.1"/>
    <property type="molecule type" value="Genomic_DNA"/>
</dbReference>
<evidence type="ECO:0000313" key="6">
    <source>
        <dbReference type="EMBL" id="TJY44483.1"/>
    </source>
</evidence>
<dbReference type="Proteomes" id="UP000309673">
    <property type="component" value="Unassembled WGS sequence"/>
</dbReference>
<dbReference type="Gene3D" id="2.60.120.280">
    <property type="entry name" value="Regulatory protein AraC"/>
    <property type="match status" value="1"/>
</dbReference>
<dbReference type="SUPFAM" id="SSF51215">
    <property type="entry name" value="Regulatory protein AraC"/>
    <property type="match status" value="1"/>
</dbReference>
<evidence type="ECO:0000256" key="3">
    <source>
        <dbReference type="ARBA" id="ARBA00023159"/>
    </source>
</evidence>
<evidence type="ECO:0000256" key="2">
    <source>
        <dbReference type="ARBA" id="ARBA00023125"/>
    </source>
</evidence>
<keyword evidence="3" id="KW-0010">Activator</keyword>
<dbReference type="Pfam" id="PF12833">
    <property type="entry name" value="HTH_18"/>
    <property type="match status" value="1"/>
</dbReference>
<sequence>MRKPMSTTSVHPNPREGEGLTVLFAGHSQTEPGHRMGPQVLNYYLVHTVLEGTGRFRCRDQTYDLRAGDSFFIFPGELHTYQADEDDPWRYRWIAFRGAHAERWLQTAGISPAKPVVVEGEEVPAKAAQAIEKRFRSGDWTSGWESEGWLRLAFASWGRTNRPSGPPVHHSAGASASQVDRAARWLEAQLTQSVSIAEMAKELGYHRTHLSKLFRKDMGMSPVRYLQKIRMERAKLLLREPLTVEQVAASVGYADPLYFSKAFKRWVGRTPTDFRKTIE</sequence>